<dbReference type="GO" id="GO:0099402">
    <property type="term" value="P:plant organ development"/>
    <property type="evidence" value="ECO:0007669"/>
    <property type="project" value="UniProtKB-ARBA"/>
</dbReference>
<comment type="caution">
    <text evidence="9">The sequence shown here is derived from an EMBL/GenBank/DDBJ whole genome shotgun (WGS) entry which is preliminary data.</text>
</comment>
<dbReference type="InterPro" id="IPR014978">
    <property type="entry name" value="Gln-Leu-Gln_QLQ"/>
</dbReference>
<comment type="function">
    <text evidence="5">Transcription activator.</text>
</comment>
<keyword evidence="5" id="KW-0804">Transcription</keyword>
<feature type="domain" description="QLQ" evidence="7">
    <location>
        <begin position="57"/>
        <end position="92"/>
    </location>
</feature>
<dbReference type="EMBL" id="JBFOLJ010000014">
    <property type="protein sequence ID" value="KAL2477936.1"/>
    <property type="molecule type" value="Genomic_DNA"/>
</dbReference>
<organism evidence="9 10">
    <name type="scientific">Forsythia ovata</name>
    <dbReference type="NCBI Taxonomy" id="205694"/>
    <lineage>
        <taxon>Eukaryota</taxon>
        <taxon>Viridiplantae</taxon>
        <taxon>Streptophyta</taxon>
        <taxon>Embryophyta</taxon>
        <taxon>Tracheophyta</taxon>
        <taxon>Spermatophyta</taxon>
        <taxon>Magnoliopsida</taxon>
        <taxon>eudicotyledons</taxon>
        <taxon>Gunneridae</taxon>
        <taxon>Pentapetalae</taxon>
        <taxon>asterids</taxon>
        <taxon>lamiids</taxon>
        <taxon>Lamiales</taxon>
        <taxon>Oleaceae</taxon>
        <taxon>Forsythieae</taxon>
        <taxon>Forsythia</taxon>
    </lineage>
</organism>
<accession>A0ABD1QNY9</accession>
<dbReference type="PROSITE" id="PS51666">
    <property type="entry name" value="QLQ"/>
    <property type="match status" value="1"/>
</dbReference>
<sequence>MHSKSLPAFFFSAGTDAETKKREESSPLIKLELGIAGCESEGHENPVWLKQEKAESLFTAEQLQELYYQTLVSNFIFYGLPVPFHLLLPIWKSVFHSYGPVICKKFPSFTGFSNRNSGHGSMMDPEPGRCRRTDGRKWRCSKNALPNEKYCEQHMHRGRKCSRKHVERSKTISDPNDETLTSNIRIMPISSSIPCDLDLTVSASSPSIGVPAIKHGSHKNHGFLSFIQPTIMACSHNVELKNNHDVDAYNAATSTPFSAFGKEAIEISSTAKRSNHTEGKDAGFNTVKARKVHIRNNSVFKNNYAGPNAPGFGVSRDSVLQTGTGSRCVTLGLLEKAITETEPHRCKRTDGKKWRCGKVAVPGRNYCDVHMHRGAKRIIMDSELVSVAPSTSPIMPKGSHISINLNAKPASPEEYTENKSTSSSDATTITDENVSTCNALAISPQ</sequence>
<dbReference type="GO" id="GO:0005634">
    <property type="term" value="C:nucleus"/>
    <property type="evidence" value="ECO:0007669"/>
    <property type="project" value="UniProtKB-SubCell"/>
</dbReference>
<keyword evidence="3 5" id="KW-0539">Nucleus</keyword>
<evidence type="ECO:0000256" key="5">
    <source>
        <dbReference type="RuleBase" id="RU367127"/>
    </source>
</evidence>
<keyword evidence="5" id="KW-0805">Transcription regulation</keyword>
<feature type="compositionally biased region" description="Low complexity" evidence="6">
    <location>
        <begin position="420"/>
        <end position="430"/>
    </location>
</feature>
<comment type="similarity">
    <text evidence="2 5">Belongs to the GRF family.</text>
</comment>
<dbReference type="PANTHER" id="PTHR31602">
    <property type="entry name" value="GROWTH-REGULATING FACTOR 5"/>
    <property type="match status" value="1"/>
</dbReference>
<dbReference type="InterPro" id="IPR031137">
    <property type="entry name" value="GRF"/>
</dbReference>
<keyword evidence="5" id="KW-0010">Activator</keyword>
<dbReference type="PANTHER" id="PTHR31602:SF81">
    <property type="entry name" value="GROWTH-REGULATING FACTOR 9"/>
    <property type="match status" value="1"/>
</dbReference>
<dbReference type="GO" id="GO:0005524">
    <property type="term" value="F:ATP binding"/>
    <property type="evidence" value="ECO:0007669"/>
    <property type="project" value="UniProtKB-UniRule"/>
</dbReference>
<evidence type="ECO:0000256" key="1">
    <source>
        <dbReference type="ARBA" id="ARBA00004123"/>
    </source>
</evidence>
<feature type="domain" description="WRC" evidence="8">
    <location>
        <begin position="124"/>
        <end position="168"/>
    </location>
</feature>
<dbReference type="GO" id="GO:0006351">
    <property type="term" value="P:DNA-templated transcription"/>
    <property type="evidence" value="ECO:0007669"/>
    <property type="project" value="UniProtKB-UniRule"/>
</dbReference>
<evidence type="ECO:0000256" key="2">
    <source>
        <dbReference type="ARBA" id="ARBA00008122"/>
    </source>
</evidence>
<proteinExistence type="inferred from homology"/>
<evidence type="ECO:0000256" key="3">
    <source>
        <dbReference type="ARBA" id="ARBA00023242"/>
    </source>
</evidence>
<reference evidence="10" key="1">
    <citation type="submission" date="2024-07" db="EMBL/GenBank/DDBJ databases">
        <title>Two chromosome-level genome assemblies of Korean endemic species Abeliophyllum distichum and Forsythia ovata (Oleaceae).</title>
        <authorList>
            <person name="Jang H."/>
        </authorList>
    </citation>
    <scope>NUCLEOTIDE SEQUENCE [LARGE SCALE GENOMIC DNA]</scope>
</reference>
<dbReference type="AlphaFoldDB" id="A0ABD1QNY9"/>
<evidence type="ECO:0000313" key="9">
    <source>
        <dbReference type="EMBL" id="KAL2477936.1"/>
    </source>
</evidence>
<evidence type="ECO:0000259" key="8">
    <source>
        <dbReference type="PROSITE" id="PS51667"/>
    </source>
</evidence>
<name>A0ABD1QNY9_9LAMI</name>
<comment type="subcellular location">
    <subcellularLocation>
        <location evidence="1 5">Nucleus</location>
    </subcellularLocation>
</comment>
<comment type="caution">
    <text evidence="4">Lacks conserved residue(s) required for the propagation of feature annotation.</text>
</comment>
<dbReference type="InterPro" id="IPR014977">
    <property type="entry name" value="WRC_dom"/>
</dbReference>
<evidence type="ECO:0000256" key="6">
    <source>
        <dbReference type="SAM" id="MobiDB-lite"/>
    </source>
</evidence>
<gene>
    <name evidence="9" type="ORF">Fot_46950</name>
</gene>
<evidence type="ECO:0000256" key="4">
    <source>
        <dbReference type="PROSITE-ProRule" id="PRU01002"/>
    </source>
</evidence>
<feature type="domain" description="WRC" evidence="8">
    <location>
        <begin position="340"/>
        <end position="385"/>
    </location>
</feature>
<evidence type="ECO:0000313" key="10">
    <source>
        <dbReference type="Proteomes" id="UP001604277"/>
    </source>
</evidence>
<dbReference type="Proteomes" id="UP001604277">
    <property type="component" value="Unassembled WGS sequence"/>
</dbReference>
<feature type="region of interest" description="Disordered" evidence="6">
    <location>
        <begin position="409"/>
        <end position="430"/>
    </location>
</feature>
<keyword evidence="10" id="KW-1185">Reference proteome</keyword>
<dbReference type="Pfam" id="PF08879">
    <property type="entry name" value="WRC"/>
    <property type="match status" value="2"/>
</dbReference>
<dbReference type="PROSITE" id="PS51667">
    <property type="entry name" value="WRC"/>
    <property type="match status" value="2"/>
</dbReference>
<evidence type="ECO:0000259" key="7">
    <source>
        <dbReference type="PROSITE" id="PS51666"/>
    </source>
</evidence>
<protein>
    <recommendedName>
        <fullName evidence="5">Growth-regulating factor</fullName>
    </recommendedName>
</protein>
<comment type="domain">
    <text evidence="5">The QLQ domain and WRC domain may be involved in protein-protein interaction and DNA-binding, respectively.</text>
</comment>